<organism evidence="14 15">
    <name type="scientific">Crassaminicella thermophila</name>
    <dbReference type="NCBI Taxonomy" id="2599308"/>
    <lineage>
        <taxon>Bacteria</taxon>
        <taxon>Bacillati</taxon>
        <taxon>Bacillota</taxon>
        <taxon>Clostridia</taxon>
        <taxon>Eubacteriales</taxon>
        <taxon>Clostridiaceae</taxon>
        <taxon>Crassaminicella</taxon>
    </lineage>
</organism>
<sequence length="211" mass="24349">MNRKVKKILDLLSKEYPNAACELNYNTPFQLLIATVLSAQTTDKKVNEVTKDLFKKYPTVYDFSKLTIQELENKIRKIGLYRNKAKNILKTVKILIEKFNGEVPSNFDDLVSLHGVGRKTANVILANAFNIPTIAVDTHVFRVSNRIGLASSDDVLQTEYDLQKNISKEEWIHAHHLLIWHGRNICTARKPKCEICPINMYCKYYKELYDS</sequence>
<keyword evidence="9 12" id="KW-0234">DNA repair</keyword>
<dbReference type="SMART" id="SM00478">
    <property type="entry name" value="ENDO3c"/>
    <property type="match status" value="1"/>
</dbReference>
<keyword evidence="7 12" id="KW-0411">Iron-sulfur</keyword>
<comment type="function">
    <text evidence="12">DNA repair enzyme that has both DNA N-glycosylase activity and AP-lyase activity. The DNA N-glycosylase activity releases various damaged pyrimidines from DNA by cleaving the N-glycosidic bond, leaving an AP (apurinic/apyrimidinic) site. The AP-lyase activity cleaves the phosphodiester bond 3' to the AP site by a beta-elimination, leaving a 3'-terminal unsaturated sugar and a product with a terminal 5'-phosphate.</text>
</comment>
<keyword evidence="4 12" id="KW-0227">DNA damage</keyword>
<feature type="binding site" evidence="12">
    <location>
        <position position="193"/>
    </location>
    <ligand>
        <name>[4Fe-4S] cluster</name>
        <dbReference type="ChEBI" id="CHEBI:49883"/>
    </ligand>
</feature>
<dbReference type="GO" id="GO:0019104">
    <property type="term" value="F:DNA N-glycosylase activity"/>
    <property type="evidence" value="ECO:0007669"/>
    <property type="project" value="UniProtKB-UniRule"/>
</dbReference>
<dbReference type="Pfam" id="PF00730">
    <property type="entry name" value="HhH-GPD"/>
    <property type="match status" value="1"/>
</dbReference>
<feature type="binding site" evidence="12">
    <location>
        <position position="196"/>
    </location>
    <ligand>
        <name>[4Fe-4S] cluster</name>
        <dbReference type="ChEBI" id="CHEBI:49883"/>
    </ligand>
</feature>
<dbReference type="InterPro" id="IPR003651">
    <property type="entry name" value="Endonuclease3_FeS-loop_motif"/>
</dbReference>
<evidence type="ECO:0000256" key="6">
    <source>
        <dbReference type="ARBA" id="ARBA00023004"/>
    </source>
</evidence>
<dbReference type="PROSITE" id="PS00764">
    <property type="entry name" value="ENDONUCLEASE_III_1"/>
    <property type="match status" value="1"/>
</dbReference>
<feature type="binding site" evidence="12">
    <location>
        <position position="202"/>
    </location>
    <ligand>
        <name>[4Fe-4S] cluster</name>
        <dbReference type="ChEBI" id="CHEBI:49883"/>
    </ligand>
</feature>
<protein>
    <recommendedName>
        <fullName evidence="12">Endonuclease III</fullName>
        <ecNumber evidence="12">4.2.99.18</ecNumber>
    </recommendedName>
    <alternativeName>
        <fullName evidence="12">DNA-(apurinic or apyrimidinic site) lyase</fullName>
    </alternativeName>
</protein>
<reference evidence="14 15" key="1">
    <citation type="submission" date="2019-07" db="EMBL/GenBank/DDBJ databases">
        <title>Complete genome of Crassaminicella thermophila SY095.</title>
        <authorList>
            <person name="Li X."/>
        </authorList>
    </citation>
    <scope>NUCLEOTIDE SEQUENCE [LARGE SCALE GENOMIC DNA]</scope>
    <source>
        <strain evidence="14 15">SY095</strain>
    </source>
</reference>
<dbReference type="KEGG" id="crs:FQB35_05130"/>
<dbReference type="NCBIfam" id="TIGR01083">
    <property type="entry name" value="nth"/>
    <property type="match status" value="1"/>
</dbReference>
<evidence type="ECO:0000256" key="11">
    <source>
        <dbReference type="ARBA" id="ARBA00023295"/>
    </source>
</evidence>
<keyword evidence="14" id="KW-0540">Nuclease</keyword>
<feature type="binding site" evidence="12">
    <location>
        <position position="186"/>
    </location>
    <ligand>
        <name>[4Fe-4S] cluster</name>
        <dbReference type="ChEBI" id="CHEBI:49883"/>
    </ligand>
</feature>
<evidence type="ECO:0000313" key="14">
    <source>
        <dbReference type="EMBL" id="QEK11800.1"/>
    </source>
</evidence>
<dbReference type="Gene3D" id="1.10.340.30">
    <property type="entry name" value="Hypothetical protein, domain 2"/>
    <property type="match status" value="1"/>
</dbReference>
<dbReference type="Gene3D" id="1.10.1670.10">
    <property type="entry name" value="Helix-hairpin-Helix base-excision DNA repair enzymes (C-terminal)"/>
    <property type="match status" value="1"/>
</dbReference>
<dbReference type="PIRSF" id="PIRSF001435">
    <property type="entry name" value="Nth"/>
    <property type="match status" value="1"/>
</dbReference>
<dbReference type="Pfam" id="PF10576">
    <property type="entry name" value="EndIII_4Fe-2S"/>
    <property type="match status" value="1"/>
</dbReference>
<dbReference type="FunFam" id="1.10.1670.10:FF:000001">
    <property type="entry name" value="Endonuclease III"/>
    <property type="match status" value="1"/>
</dbReference>
<keyword evidence="11 12" id="KW-0326">Glycosidase</keyword>
<evidence type="ECO:0000256" key="7">
    <source>
        <dbReference type="ARBA" id="ARBA00023014"/>
    </source>
</evidence>
<evidence type="ECO:0000256" key="5">
    <source>
        <dbReference type="ARBA" id="ARBA00022801"/>
    </source>
</evidence>
<comment type="cofactor">
    <cofactor evidence="12">
        <name>[4Fe-4S] cluster</name>
        <dbReference type="ChEBI" id="CHEBI:49883"/>
    </cofactor>
    <text evidence="12">Binds 1 [4Fe-4S] cluster.</text>
</comment>
<evidence type="ECO:0000256" key="4">
    <source>
        <dbReference type="ARBA" id="ARBA00022763"/>
    </source>
</evidence>
<proteinExistence type="inferred from homology"/>
<dbReference type="GO" id="GO:0003677">
    <property type="term" value="F:DNA binding"/>
    <property type="evidence" value="ECO:0007669"/>
    <property type="project" value="UniProtKB-UniRule"/>
</dbReference>
<accession>A0A5C0SCI5</accession>
<dbReference type="Proteomes" id="UP000324646">
    <property type="component" value="Chromosome"/>
</dbReference>
<evidence type="ECO:0000256" key="12">
    <source>
        <dbReference type="HAMAP-Rule" id="MF_00942"/>
    </source>
</evidence>
<dbReference type="GO" id="GO:0051539">
    <property type="term" value="F:4 iron, 4 sulfur cluster binding"/>
    <property type="evidence" value="ECO:0007669"/>
    <property type="project" value="UniProtKB-UniRule"/>
</dbReference>
<name>A0A5C0SCI5_CRATE</name>
<keyword evidence="15" id="KW-1185">Reference proteome</keyword>
<dbReference type="HAMAP" id="MF_00942">
    <property type="entry name" value="Nth"/>
    <property type="match status" value="1"/>
</dbReference>
<dbReference type="InterPro" id="IPR004035">
    <property type="entry name" value="Endouclease-III_FeS-bd_BS"/>
</dbReference>
<evidence type="ECO:0000256" key="2">
    <source>
        <dbReference type="ARBA" id="ARBA00022485"/>
    </source>
</evidence>
<dbReference type="GO" id="GO:0140078">
    <property type="term" value="F:class I DNA-(apurinic or apyrimidinic site) endonuclease activity"/>
    <property type="evidence" value="ECO:0007669"/>
    <property type="project" value="UniProtKB-EC"/>
</dbReference>
<keyword evidence="8 12" id="KW-0238">DNA-binding</keyword>
<dbReference type="GO" id="GO:0006285">
    <property type="term" value="P:base-excision repair, AP site formation"/>
    <property type="evidence" value="ECO:0007669"/>
    <property type="project" value="TreeGrafter"/>
</dbReference>
<feature type="domain" description="HhH-GPD" evidence="13">
    <location>
        <begin position="37"/>
        <end position="184"/>
    </location>
</feature>
<evidence type="ECO:0000259" key="13">
    <source>
        <dbReference type="SMART" id="SM00478"/>
    </source>
</evidence>
<dbReference type="SUPFAM" id="SSF48150">
    <property type="entry name" value="DNA-glycosylase"/>
    <property type="match status" value="1"/>
</dbReference>
<keyword evidence="5 12" id="KW-0378">Hydrolase</keyword>
<keyword evidence="2 12" id="KW-0004">4Fe-4S</keyword>
<evidence type="ECO:0000256" key="8">
    <source>
        <dbReference type="ARBA" id="ARBA00023125"/>
    </source>
</evidence>
<dbReference type="SMART" id="SM00525">
    <property type="entry name" value="FES"/>
    <property type="match status" value="1"/>
</dbReference>
<evidence type="ECO:0000256" key="3">
    <source>
        <dbReference type="ARBA" id="ARBA00022723"/>
    </source>
</evidence>
<keyword evidence="10 12" id="KW-0456">Lyase</keyword>
<comment type="catalytic activity">
    <reaction evidence="12">
        <text>2'-deoxyribonucleotide-(2'-deoxyribose 5'-phosphate)-2'-deoxyribonucleotide-DNA = a 3'-end 2'-deoxyribonucleotide-(2,3-dehydro-2,3-deoxyribose 5'-phosphate)-DNA + a 5'-end 5'-phospho-2'-deoxyribonucleoside-DNA + H(+)</text>
        <dbReference type="Rhea" id="RHEA:66592"/>
        <dbReference type="Rhea" id="RHEA-COMP:13180"/>
        <dbReference type="Rhea" id="RHEA-COMP:16897"/>
        <dbReference type="Rhea" id="RHEA-COMP:17067"/>
        <dbReference type="ChEBI" id="CHEBI:15378"/>
        <dbReference type="ChEBI" id="CHEBI:136412"/>
        <dbReference type="ChEBI" id="CHEBI:157695"/>
        <dbReference type="ChEBI" id="CHEBI:167181"/>
        <dbReference type="EC" id="4.2.99.18"/>
    </reaction>
</comment>
<dbReference type="InterPro" id="IPR000445">
    <property type="entry name" value="HhH_motif"/>
</dbReference>
<dbReference type="Pfam" id="PF00633">
    <property type="entry name" value="HHH"/>
    <property type="match status" value="1"/>
</dbReference>
<dbReference type="InterPro" id="IPR023170">
    <property type="entry name" value="HhH_base_excis_C"/>
</dbReference>
<dbReference type="InterPro" id="IPR005759">
    <property type="entry name" value="Nth"/>
</dbReference>
<dbReference type="CDD" id="cd00056">
    <property type="entry name" value="ENDO3c"/>
    <property type="match status" value="1"/>
</dbReference>
<keyword evidence="14" id="KW-0255">Endonuclease</keyword>
<dbReference type="EC" id="4.2.99.18" evidence="12"/>
<keyword evidence="6 12" id="KW-0408">Iron</keyword>
<evidence type="ECO:0000313" key="15">
    <source>
        <dbReference type="Proteomes" id="UP000324646"/>
    </source>
</evidence>
<comment type="similarity">
    <text evidence="1 12">Belongs to the Nth/MutY family.</text>
</comment>
<dbReference type="InterPro" id="IPR003265">
    <property type="entry name" value="HhH-GPD_domain"/>
</dbReference>
<dbReference type="PANTHER" id="PTHR10359:SF18">
    <property type="entry name" value="ENDONUCLEASE III"/>
    <property type="match status" value="1"/>
</dbReference>
<keyword evidence="3 12" id="KW-0479">Metal-binding</keyword>
<dbReference type="PANTHER" id="PTHR10359">
    <property type="entry name" value="A/G-SPECIFIC ADENINE GLYCOSYLASE/ENDONUCLEASE III"/>
    <property type="match status" value="1"/>
</dbReference>
<evidence type="ECO:0000256" key="1">
    <source>
        <dbReference type="ARBA" id="ARBA00008343"/>
    </source>
</evidence>
<dbReference type="AlphaFoldDB" id="A0A5C0SCI5"/>
<dbReference type="InterPro" id="IPR011257">
    <property type="entry name" value="DNA_glycosylase"/>
</dbReference>
<evidence type="ECO:0000256" key="9">
    <source>
        <dbReference type="ARBA" id="ARBA00023204"/>
    </source>
</evidence>
<gene>
    <name evidence="12 14" type="primary">nth</name>
    <name evidence="14" type="ORF">FQB35_05130</name>
</gene>
<dbReference type="FunFam" id="1.10.340.30:FF:000001">
    <property type="entry name" value="Endonuclease III"/>
    <property type="match status" value="1"/>
</dbReference>
<evidence type="ECO:0000256" key="10">
    <source>
        <dbReference type="ARBA" id="ARBA00023239"/>
    </source>
</evidence>
<dbReference type="EMBL" id="CP042243">
    <property type="protein sequence ID" value="QEK11800.1"/>
    <property type="molecule type" value="Genomic_DNA"/>
</dbReference>
<dbReference type="GO" id="GO:0046872">
    <property type="term" value="F:metal ion binding"/>
    <property type="evidence" value="ECO:0007669"/>
    <property type="project" value="UniProtKB-KW"/>
</dbReference>
<dbReference type="OrthoDB" id="9800977at2"/>
<dbReference type="RefSeq" id="WP_148808955.1">
    <property type="nucleotide sequence ID" value="NZ_CP042243.1"/>
</dbReference>